<keyword evidence="10" id="KW-1185">Reference proteome</keyword>
<evidence type="ECO:0000256" key="6">
    <source>
        <dbReference type="ARBA" id="ARBA00023136"/>
    </source>
</evidence>
<dbReference type="Gene3D" id="1.20.1740.10">
    <property type="entry name" value="Amino acid/polyamine transporter I"/>
    <property type="match status" value="1"/>
</dbReference>
<evidence type="ECO:0000256" key="2">
    <source>
        <dbReference type="ARBA" id="ARBA00022448"/>
    </source>
</evidence>
<dbReference type="PIRSF" id="PIRSF006060">
    <property type="entry name" value="AA_transporter"/>
    <property type="match status" value="1"/>
</dbReference>
<sequence length="454" mass="49930">MEIPASAGKKQEDSNEKKLAWWQLSLIGLGCIIGTGYFLGSGIGIKMTGPSILITFILAGVGTYIVSEALSKMSAQDPQKGSFRSYAKKAFGPWAGFSSGWVYWFSEMLITGSQLTALSILSRFWFPNIPLWIFASGYALLGVLIVIIGTKGFERAQNVFAIIKIAAIFMFIVLAISVVIGFFGGSKADFHFHYHKTDFFPKGIMGLWSSLIFGFYAFGGIEIMGIMATRLKKKEDAKKAGASMLLMLTFIYLISLIFATSLVSFNKFNAKESPFVIALDKYDISFFPHLFTGGIIIAGFSTMVASLFAVTSMVVTLAEDGDAPRIFSKKGKMKVPPLALGLTICGMIISIILALIMPDRVYEYITTAAGLMLLYNWFFILISFPRLIKASKFDHLKRFIGMLLIVLAVSGTCIHQTSRPGFFVSIGFVAVVIIVVVILQMTKRKKKNLFPQGI</sequence>
<gene>
    <name evidence="9" type="ORF">BWZ43_22560</name>
</gene>
<feature type="domain" description="Amino acid permease/ SLC12A" evidence="8">
    <location>
        <begin position="24"/>
        <end position="392"/>
    </location>
</feature>
<name>A0A8E2I3M9_9BACI</name>
<feature type="transmembrane region" description="Helical" evidence="7">
    <location>
        <begin position="91"/>
        <end position="109"/>
    </location>
</feature>
<feature type="transmembrane region" description="Helical" evidence="7">
    <location>
        <begin position="129"/>
        <end position="149"/>
    </location>
</feature>
<keyword evidence="2" id="KW-0813">Transport</keyword>
<comment type="subcellular location">
    <subcellularLocation>
        <location evidence="1">Cell membrane</location>
        <topology evidence="1">Multi-pass membrane protein</topology>
    </subcellularLocation>
</comment>
<keyword evidence="3 7" id="KW-0812">Transmembrane</keyword>
<dbReference type="Pfam" id="PF00324">
    <property type="entry name" value="AA_permease"/>
    <property type="match status" value="1"/>
</dbReference>
<organism evidence="9 10">
    <name type="scientific">Heyndrickxia oleronia</name>
    <dbReference type="NCBI Taxonomy" id="38875"/>
    <lineage>
        <taxon>Bacteria</taxon>
        <taxon>Bacillati</taxon>
        <taxon>Bacillota</taxon>
        <taxon>Bacilli</taxon>
        <taxon>Bacillales</taxon>
        <taxon>Bacillaceae</taxon>
        <taxon>Heyndrickxia</taxon>
    </lineage>
</organism>
<dbReference type="GO" id="GO:0006865">
    <property type="term" value="P:amino acid transport"/>
    <property type="evidence" value="ECO:0007669"/>
    <property type="project" value="UniProtKB-KW"/>
</dbReference>
<evidence type="ECO:0000256" key="5">
    <source>
        <dbReference type="ARBA" id="ARBA00022989"/>
    </source>
</evidence>
<keyword evidence="5 7" id="KW-1133">Transmembrane helix</keyword>
<protein>
    <submittedName>
        <fullName evidence="9">Transporter</fullName>
    </submittedName>
</protein>
<dbReference type="PANTHER" id="PTHR43495">
    <property type="entry name" value="GABA PERMEASE"/>
    <property type="match status" value="1"/>
</dbReference>
<keyword evidence="6 7" id="KW-0472">Membrane</keyword>
<dbReference type="InterPro" id="IPR004841">
    <property type="entry name" value="AA-permease/SLC12A_dom"/>
</dbReference>
<feature type="transmembrane region" description="Helical" evidence="7">
    <location>
        <begin position="338"/>
        <end position="358"/>
    </location>
</feature>
<evidence type="ECO:0000259" key="8">
    <source>
        <dbReference type="Pfam" id="PF00324"/>
    </source>
</evidence>
<feature type="transmembrane region" description="Helical" evidence="7">
    <location>
        <begin position="364"/>
        <end position="384"/>
    </location>
</feature>
<dbReference type="PANTHER" id="PTHR43495:SF5">
    <property type="entry name" value="GAMMA-AMINOBUTYRIC ACID PERMEASE"/>
    <property type="match status" value="1"/>
</dbReference>
<accession>A0A8E2I3M9</accession>
<reference evidence="9 10" key="1">
    <citation type="submission" date="2017-01" db="EMBL/GenBank/DDBJ databases">
        <title>Draft genome sequence of Bacillus oleronius.</title>
        <authorList>
            <person name="Allam M."/>
        </authorList>
    </citation>
    <scope>NUCLEOTIDE SEQUENCE [LARGE SCALE GENOMIC DNA]</scope>
    <source>
        <strain evidence="9 10">DSM 9356</strain>
    </source>
</reference>
<dbReference type="GO" id="GO:0005886">
    <property type="term" value="C:plasma membrane"/>
    <property type="evidence" value="ECO:0007669"/>
    <property type="project" value="UniProtKB-SubCell"/>
</dbReference>
<evidence type="ECO:0000256" key="1">
    <source>
        <dbReference type="ARBA" id="ARBA00004651"/>
    </source>
</evidence>
<feature type="transmembrane region" description="Helical" evidence="7">
    <location>
        <begin position="204"/>
        <end position="224"/>
    </location>
</feature>
<feature type="transmembrane region" description="Helical" evidence="7">
    <location>
        <begin position="396"/>
        <end position="415"/>
    </location>
</feature>
<feature type="transmembrane region" description="Helical" evidence="7">
    <location>
        <begin position="286"/>
        <end position="317"/>
    </location>
</feature>
<feature type="transmembrane region" description="Helical" evidence="7">
    <location>
        <begin position="51"/>
        <end position="70"/>
    </location>
</feature>
<evidence type="ECO:0000256" key="3">
    <source>
        <dbReference type="ARBA" id="ARBA00022692"/>
    </source>
</evidence>
<comment type="caution">
    <text evidence="9">The sequence shown here is derived from an EMBL/GenBank/DDBJ whole genome shotgun (WGS) entry which is preliminary data.</text>
</comment>
<dbReference type="EMBL" id="MTLA01000364">
    <property type="protein sequence ID" value="OOP66134.1"/>
    <property type="molecule type" value="Genomic_DNA"/>
</dbReference>
<feature type="transmembrane region" description="Helical" evidence="7">
    <location>
        <begin position="161"/>
        <end position="184"/>
    </location>
</feature>
<dbReference type="AlphaFoldDB" id="A0A8E2I3M9"/>
<dbReference type="GO" id="GO:0055085">
    <property type="term" value="P:transmembrane transport"/>
    <property type="evidence" value="ECO:0007669"/>
    <property type="project" value="InterPro"/>
</dbReference>
<feature type="transmembrane region" description="Helical" evidence="7">
    <location>
        <begin position="19"/>
        <end position="39"/>
    </location>
</feature>
<evidence type="ECO:0000313" key="9">
    <source>
        <dbReference type="EMBL" id="OOP66134.1"/>
    </source>
</evidence>
<dbReference type="RefSeq" id="WP_078111261.1">
    <property type="nucleotide sequence ID" value="NZ_CP065424.1"/>
</dbReference>
<feature type="transmembrane region" description="Helical" evidence="7">
    <location>
        <begin position="421"/>
        <end position="439"/>
    </location>
</feature>
<evidence type="ECO:0000256" key="7">
    <source>
        <dbReference type="SAM" id="Phobius"/>
    </source>
</evidence>
<evidence type="ECO:0000256" key="4">
    <source>
        <dbReference type="ARBA" id="ARBA00022970"/>
    </source>
</evidence>
<feature type="transmembrane region" description="Helical" evidence="7">
    <location>
        <begin position="245"/>
        <end position="266"/>
    </location>
</feature>
<proteinExistence type="predicted"/>
<keyword evidence="4" id="KW-0029">Amino-acid transport</keyword>
<evidence type="ECO:0000313" key="10">
    <source>
        <dbReference type="Proteomes" id="UP000189761"/>
    </source>
</evidence>
<dbReference type="Proteomes" id="UP000189761">
    <property type="component" value="Unassembled WGS sequence"/>
</dbReference>